<dbReference type="STRING" id="407821.A0A087TCU7"/>
<dbReference type="AlphaFoldDB" id="A0A087TCU7"/>
<dbReference type="OMA" id="NCGNEMI"/>
<sequence length="139" mass="15526">MKCPTCDMHLQKCSAIEVGHAFLLGRRYSEPLQAKFETSNQIFEEYQMGSYGLGLTRILAACVECLSSTDNIRWPLRIAPYYLSVILPKKGSKEESASSFAEDLSDSLNNINWLSSNVVIDDRTNLTIGKRVQESNSLG</sequence>
<dbReference type="SUPFAM" id="SSF52954">
    <property type="entry name" value="Class II aaRS ABD-related"/>
    <property type="match status" value="1"/>
</dbReference>
<reference evidence="1 2" key="1">
    <citation type="submission" date="2013-11" db="EMBL/GenBank/DDBJ databases">
        <title>Genome sequencing of Stegodyphus mimosarum.</title>
        <authorList>
            <person name="Bechsgaard J."/>
        </authorList>
    </citation>
    <scope>NUCLEOTIDE SEQUENCE [LARGE SCALE GENOMIC DNA]</scope>
</reference>
<organism evidence="1 2">
    <name type="scientific">Stegodyphus mimosarum</name>
    <name type="common">African social velvet spider</name>
    <dbReference type="NCBI Taxonomy" id="407821"/>
    <lineage>
        <taxon>Eukaryota</taxon>
        <taxon>Metazoa</taxon>
        <taxon>Ecdysozoa</taxon>
        <taxon>Arthropoda</taxon>
        <taxon>Chelicerata</taxon>
        <taxon>Arachnida</taxon>
        <taxon>Araneae</taxon>
        <taxon>Araneomorphae</taxon>
        <taxon>Entelegynae</taxon>
        <taxon>Eresoidea</taxon>
        <taxon>Eresidae</taxon>
        <taxon>Stegodyphus</taxon>
    </lineage>
</organism>
<dbReference type="Gene3D" id="3.40.50.800">
    <property type="entry name" value="Anticodon-binding domain"/>
    <property type="match status" value="1"/>
</dbReference>
<dbReference type="InterPro" id="IPR050062">
    <property type="entry name" value="Pro-tRNA_synthetase"/>
</dbReference>
<dbReference type="PANTHER" id="PTHR42753">
    <property type="entry name" value="MITOCHONDRIAL RIBOSOME PROTEIN L39/PROLYL-TRNA LIGASE FAMILY MEMBER"/>
    <property type="match status" value="1"/>
</dbReference>
<dbReference type="GO" id="GO:0005739">
    <property type="term" value="C:mitochondrion"/>
    <property type="evidence" value="ECO:0007669"/>
    <property type="project" value="TreeGrafter"/>
</dbReference>
<protein>
    <submittedName>
        <fullName evidence="1">Putative proline--tRNA ligase, mitochondrial</fullName>
    </submittedName>
</protein>
<dbReference type="InterPro" id="IPR036621">
    <property type="entry name" value="Anticodon-bd_dom_sf"/>
</dbReference>
<dbReference type="Gene3D" id="3.30.930.10">
    <property type="entry name" value="Bira Bifunctional Protein, Domain 2"/>
    <property type="match status" value="1"/>
</dbReference>
<gene>
    <name evidence="1" type="ORF">X975_22105</name>
</gene>
<evidence type="ECO:0000313" key="2">
    <source>
        <dbReference type="Proteomes" id="UP000054359"/>
    </source>
</evidence>
<evidence type="ECO:0000313" key="1">
    <source>
        <dbReference type="EMBL" id="KFM62936.1"/>
    </source>
</evidence>
<dbReference type="GO" id="GO:0004827">
    <property type="term" value="F:proline-tRNA ligase activity"/>
    <property type="evidence" value="ECO:0007669"/>
    <property type="project" value="TreeGrafter"/>
</dbReference>
<feature type="non-terminal residue" evidence="1">
    <location>
        <position position="139"/>
    </location>
</feature>
<name>A0A087TCU7_STEMI</name>
<dbReference type="InterPro" id="IPR045864">
    <property type="entry name" value="aa-tRNA-synth_II/BPL/LPL"/>
</dbReference>
<proteinExistence type="predicted"/>
<dbReference type="Proteomes" id="UP000054359">
    <property type="component" value="Unassembled WGS sequence"/>
</dbReference>
<dbReference type="PANTHER" id="PTHR42753:SF10">
    <property type="entry name" value="PROLINE--TRNA LIGASE, MITOCHONDRIAL-RELATED"/>
    <property type="match status" value="1"/>
</dbReference>
<keyword evidence="2" id="KW-1185">Reference proteome</keyword>
<dbReference type="GO" id="GO:0006433">
    <property type="term" value="P:prolyl-tRNA aminoacylation"/>
    <property type="evidence" value="ECO:0007669"/>
    <property type="project" value="TreeGrafter"/>
</dbReference>
<accession>A0A087TCU7</accession>
<dbReference type="EMBL" id="KK114636">
    <property type="protein sequence ID" value="KFM62936.1"/>
    <property type="molecule type" value="Genomic_DNA"/>
</dbReference>
<keyword evidence="1" id="KW-0436">Ligase</keyword>
<dbReference type="SUPFAM" id="SSF55681">
    <property type="entry name" value="Class II aaRS and biotin synthetases"/>
    <property type="match status" value="1"/>
</dbReference>
<dbReference type="OrthoDB" id="10267474at2759"/>